<protein>
    <submittedName>
        <fullName evidence="2">DUF998 domain-containing protein</fullName>
    </submittedName>
</protein>
<evidence type="ECO:0000256" key="1">
    <source>
        <dbReference type="SAM" id="Phobius"/>
    </source>
</evidence>
<keyword evidence="1" id="KW-1133">Transmembrane helix</keyword>
<feature type="transmembrane region" description="Helical" evidence="1">
    <location>
        <begin position="110"/>
        <end position="135"/>
    </location>
</feature>
<dbReference type="KEGG" id="aup:AsAng_0042790"/>
<accession>A0A916DVG6</accession>
<name>A0A916DVG6_9BACT</name>
<reference evidence="2" key="1">
    <citation type="submission" date="2022-09" db="EMBL/GenBank/DDBJ databases">
        <title>Aureispira anguillicida sp. nov., isolated from Leptocephalus of Japanese eel Anguilla japonica.</title>
        <authorList>
            <person name="Yuasa K."/>
            <person name="Mekata T."/>
            <person name="Ikunari K."/>
        </authorList>
    </citation>
    <scope>NUCLEOTIDE SEQUENCE</scope>
    <source>
        <strain evidence="2">EL160426</strain>
    </source>
</reference>
<dbReference type="RefSeq" id="WP_264788807.1">
    <property type="nucleotide sequence ID" value="NZ_AP026867.1"/>
</dbReference>
<keyword evidence="1" id="KW-0812">Transmembrane</keyword>
<feature type="transmembrane region" description="Helical" evidence="1">
    <location>
        <begin position="183"/>
        <end position="206"/>
    </location>
</feature>
<keyword evidence="1" id="KW-0472">Membrane</keyword>
<dbReference type="Pfam" id="PF06197">
    <property type="entry name" value="DUF998"/>
    <property type="match status" value="1"/>
</dbReference>
<dbReference type="EMBL" id="AP026867">
    <property type="protein sequence ID" value="BDS13540.1"/>
    <property type="molecule type" value="Genomic_DNA"/>
</dbReference>
<evidence type="ECO:0000313" key="2">
    <source>
        <dbReference type="EMBL" id="BDS13540.1"/>
    </source>
</evidence>
<dbReference type="InterPro" id="IPR009339">
    <property type="entry name" value="DUF998"/>
</dbReference>
<feature type="transmembrane region" description="Helical" evidence="1">
    <location>
        <begin position="86"/>
        <end position="104"/>
    </location>
</feature>
<gene>
    <name evidence="2" type="ORF">AsAng_0042790</name>
</gene>
<feature type="transmembrane region" description="Helical" evidence="1">
    <location>
        <begin position="7"/>
        <end position="27"/>
    </location>
</feature>
<proteinExistence type="predicted"/>
<sequence>MKKIAPYAGITTCLILYSVILIAAIPYQGQQGEAYSIFNHFISELGSTRFSINHFIYNNGIIISSLGFAIFTLGLATYSASKTNKIAVVMGVCSSVLCVGVGLVPEDHRIPHLVLAVSFFSLMALSTTLFSWSIWKENNHPFPRHTAIHGFLIPFVFVLFMSMPKELMAVKREAGPLFDRPEIWWLPFLEWMIFLTLTSWILVVSVKMLQFQKIEKERQEVAFSFGELPVSNEQ</sequence>
<feature type="transmembrane region" description="Helical" evidence="1">
    <location>
        <begin position="55"/>
        <end position="79"/>
    </location>
</feature>
<evidence type="ECO:0000313" key="3">
    <source>
        <dbReference type="Proteomes" id="UP001060919"/>
    </source>
</evidence>
<keyword evidence="3" id="KW-1185">Reference proteome</keyword>
<dbReference type="AlphaFoldDB" id="A0A916DVG6"/>
<dbReference type="Proteomes" id="UP001060919">
    <property type="component" value="Chromosome"/>
</dbReference>
<organism evidence="2 3">
    <name type="scientific">Aureispira anguillae</name>
    <dbReference type="NCBI Taxonomy" id="2864201"/>
    <lineage>
        <taxon>Bacteria</taxon>
        <taxon>Pseudomonadati</taxon>
        <taxon>Bacteroidota</taxon>
        <taxon>Saprospiria</taxon>
        <taxon>Saprospirales</taxon>
        <taxon>Saprospiraceae</taxon>
        <taxon>Aureispira</taxon>
    </lineage>
</organism>
<feature type="transmembrane region" description="Helical" evidence="1">
    <location>
        <begin position="147"/>
        <end position="163"/>
    </location>
</feature>